<dbReference type="InterPro" id="IPR043781">
    <property type="entry name" value="DUF5723"/>
</dbReference>
<reference evidence="2 3" key="1">
    <citation type="submission" date="2019-05" db="EMBL/GenBank/DDBJ databases">
        <title>Dyadobacter AR-3-8 sp. nov., isolated from arctic soil.</title>
        <authorList>
            <person name="Chaudhary D.K."/>
        </authorList>
    </citation>
    <scope>NUCLEOTIDE SEQUENCE [LARGE SCALE GENOMIC DNA]</scope>
    <source>
        <strain evidence="2 3">AR-3-8</strain>
    </source>
</reference>
<dbReference type="Proteomes" id="UP000304900">
    <property type="component" value="Unassembled WGS sequence"/>
</dbReference>
<sequence length="515" mass="57664">MYRKSLLVAGILLGLSTVGWAQFMQGIAMGNYSGTQALYHNPAFVADSRYSIYVNFAGAGLYTANSGVRYNAPYSFLSLITNQVSSEYRNEKGAVLFPRAYLKERLNGRDKWLNAGVDIRLPSIMFGLFKNRIGVGLAARTRVYINGSNITEPLARLLSKTTRETDLQNQHFENQSGRLNVNGLGELAMTVGGTVIDNETDYLKVGVTIKRLIGLYNAHVEVDNSSYSIQPDPAWQNRRQLIVADQVNVKYGITRDEAFQNFKPSVSWLLGNAPAGSGWGFDLGAVYEYRPDINKYSYTEKGERKKDNSKNKYLYRISASITDIGRVRWRNPTYLLQQEVSTSNKILRYDDFQKLKGSEGAFDAVNSAFGVSGTQAAHFSTVLPMAFQLSGDYNVKPNVYINALWVQNLIPQSAFGMKSESMLSVTPRYEHKWYEVSVPISIMNRYSSPAIGLAGRAGPVWFGTDHILGLLNVGNPKAFNLYFGVSAGLFRRPPESANKCWPAEDSWIRRIFHKR</sequence>
<evidence type="ECO:0000313" key="3">
    <source>
        <dbReference type="Proteomes" id="UP000304900"/>
    </source>
</evidence>
<dbReference type="Pfam" id="PF18990">
    <property type="entry name" value="DUF5723"/>
    <property type="match status" value="1"/>
</dbReference>
<organism evidence="2 3">
    <name type="scientific">Dyadobacter frigoris</name>
    <dbReference type="NCBI Taxonomy" id="2576211"/>
    <lineage>
        <taxon>Bacteria</taxon>
        <taxon>Pseudomonadati</taxon>
        <taxon>Bacteroidota</taxon>
        <taxon>Cytophagia</taxon>
        <taxon>Cytophagales</taxon>
        <taxon>Spirosomataceae</taxon>
        <taxon>Dyadobacter</taxon>
    </lineage>
</organism>
<protein>
    <recommendedName>
        <fullName evidence="1">DUF5723 domain-containing protein</fullName>
    </recommendedName>
</protein>
<dbReference type="EMBL" id="SZVO01000020">
    <property type="protein sequence ID" value="TKT87383.1"/>
    <property type="molecule type" value="Genomic_DNA"/>
</dbReference>
<comment type="caution">
    <text evidence="2">The sequence shown here is derived from an EMBL/GenBank/DDBJ whole genome shotgun (WGS) entry which is preliminary data.</text>
</comment>
<accession>A0A4V6BHS8</accession>
<keyword evidence="3" id="KW-1185">Reference proteome</keyword>
<evidence type="ECO:0000313" key="2">
    <source>
        <dbReference type="EMBL" id="TKT87383.1"/>
    </source>
</evidence>
<proteinExistence type="predicted"/>
<dbReference type="AlphaFoldDB" id="A0A4V6BHS8"/>
<name>A0A4V6BHS8_9BACT</name>
<evidence type="ECO:0000259" key="1">
    <source>
        <dbReference type="Pfam" id="PF18990"/>
    </source>
</evidence>
<dbReference type="RefSeq" id="WP_137343811.1">
    <property type="nucleotide sequence ID" value="NZ_BSQH01000016.1"/>
</dbReference>
<dbReference type="OrthoDB" id="9805336at2"/>
<feature type="domain" description="DUF5723" evidence="1">
    <location>
        <begin position="42"/>
        <end position="465"/>
    </location>
</feature>
<gene>
    <name evidence="2" type="ORF">FDK13_30530</name>
</gene>